<accession>A0A1H3MYA0</accession>
<keyword evidence="6 8" id="KW-1133">Transmembrane helix</keyword>
<name>A0A1H3MYA0_9RHOB</name>
<dbReference type="GO" id="GO:0005886">
    <property type="term" value="C:plasma membrane"/>
    <property type="evidence" value="ECO:0007669"/>
    <property type="project" value="UniProtKB-SubCell"/>
</dbReference>
<feature type="transmembrane region" description="Helical" evidence="8">
    <location>
        <begin position="140"/>
        <end position="169"/>
    </location>
</feature>
<dbReference type="EMBL" id="FNPF01000019">
    <property type="protein sequence ID" value="SDY81473.1"/>
    <property type="molecule type" value="Genomic_DNA"/>
</dbReference>
<keyword evidence="3" id="KW-0813">Transport</keyword>
<proteinExistence type="inferred from homology"/>
<keyword evidence="10" id="KW-1185">Reference proteome</keyword>
<dbReference type="PANTHER" id="PTHR30269:SF0">
    <property type="entry name" value="MEMBRANE TRANSPORTER PROTEIN YFCA-RELATED"/>
    <property type="match status" value="1"/>
</dbReference>
<dbReference type="InterPro" id="IPR052017">
    <property type="entry name" value="TSUP"/>
</dbReference>
<evidence type="ECO:0000256" key="2">
    <source>
        <dbReference type="ARBA" id="ARBA00009142"/>
    </source>
</evidence>
<evidence type="ECO:0000256" key="8">
    <source>
        <dbReference type="RuleBase" id="RU363041"/>
    </source>
</evidence>
<evidence type="ECO:0000256" key="3">
    <source>
        <dbReference type="ARBA" id="ARBA00022448"/>
    </source>
</evidence>
<feature type="transmembrane region" description="Helical" evidence="8">
    <location>
        <begin position="232"/>
        <end position="251"/>
    </location>
</feature>
<evidence type="ECO:0000256" key="4">
    <source>
        <dbReference type="ARBA" id="ARBA00022475"/>
    </source>
</evidence>
<evidence type="ECO:0000256" key="6">
    <source>
        <dbReference type="ARBA" id="ARBA00022989"/>
    </source>
</evidence>
<evidence type="ECO:0000256" key="5">
    <source>
        <dbReference type="ARBA" id="ARBA00022692"/>
    </source>
</evidence>
<dbReference type="AlphaFoldDB" id="A0A1H3MYA0"/>
<feature type="transmembrane region" description="Helical" evidence="8">
    <location>
        <begin position="74"/>
        <end position="94"/>
    </location>
</feature>
<evidence type="ECO:0000313" key="10">
    <source>
        <dbReference type="Proteomes" id="UP000199286"/>
    </source>
</evidence>
<reference evidence="9 10" key="1">
    <citation type="submission" date="2016-10" db="EMBL/GenBank/DDBJ databases">
        <authorList>
            <person name="de Groot N.N."/>
        </authorList>
    </citation>
    <scope>NUCLEOTIDE SEQUENCE [LARGE SCALE GENOMIC DNA]</scope>
    <source>
        <strain evidence="9 10">DSM 26880</strain>
    </source>
</reference>
<evidence type="ECO:0000256" key="1">
    <source>
        <dbReference type="ARBA" id="ARBA00004651"/>
    </source>
</evidence>
<comment type="subcellular location">
    <subcellularLocation>
        <location evidence="1 8">Cell membrane</location>
        <topology evidence="1 8">Multi-pass membrane protein</topology>
    </subcellularLocation>
</comment>
<dbReference type="InterPro" id="IPR002781">
    <property type="entry name" value="TM_pro_TauE-like"/>
</dbReference>
<dbReference type="Proteomes" id="UP000199286">
    <property type="component" value="Unassembled WGS sequence"/>
</dbReference>
<comment type="similarity">
    <text evidence="2 8">Belongs to the 4-toluene sulfonate uptake permease (TSUP) (TC 2.A.102) family.</text>
</comment>
<gene>
    <name evidence="9" type="ORF">SAMN05444340_11926</name>
</gene>
<evidence type="ECO:0000313" key="9">
    <source>
        <dbReference type="EMBL" id="SDY81473.1"/>
    </source>
</evidence>
<sequence length="252" mass="25857">MGFYDILLLLGAGFVAGAINALAGGGTIFTFTALVAVGLPAVMANATSAVSVLPGQIAAAWAYRREIAAGLLRLLPFTVVSAIGGVTGGSLLLGTDESSFRALVPFLILFATILFLLAPRIASLGERMAARRGSDKPGPLAIGLQGLVAVYGGYFGAGMGIMMLASLSLTEGRDFHRLNAAKNWLACVMQGLAVLVFVVSGAVAWQAVAIVAIASILGGWSSVVMGRLVPQPIVRSFVIATGLGLSAWYFVA</sequence>
<feature type="transmembrane region" description="Helical" evidence="8">
    <location>
        <begin position="189"/>
        <end position="220"/>
    </location>
</feature>
<keyword evidence="5 8" id="KW-0812">Transmembrane</keyword>
<feature type="transmembrane region" description="Helical" evidence="8">
    <location>
        <begin position="100"/>
        <end position="119"/>
    </location>
</feature>
<organism evidence="9 10">
    <name type="scientific">Citreimonas salinaria</name>
    <dbReference type="NCBI Taxonomy" id="321339"/>
    <lineage>
        <taxon>Bacteria</taxon>
        <taxon>Pseudomonadati</taxon>
        <taxon>Pseudomonadota</taxon>
        <taxon>Alphaproteobacteria</taxon>
        <taxon>Rhodobacterales</taxon>
        <taxon>Roseobacteraceae</taxon>
        <taxon>Citreimonas</taxon>
    </lineage>
</organism>
<keyword evidence="4 8" id="KW-1003">Cell membrane</keyword>
<keyword evidence="7 8" id="KW-0472">Membrane</keyword>
<dbReference type="PANTHER" id="PTHR30269">
    <property type="entry name" value="TRANSMEMBRANE PROTEIN YFCA"/>
    <property type="match status" value="1"/>
</dbReference>
<dbReference type="RefSeq" id="WP_089885408.1">
    <property type="nucleotide sequence ID" value="NZ_FNPF01000019.1"/>
</dbReference>
<dbReference type="Pfam" id="PF01925">
    <property type="entry name" value="TauE"/>
    <property type="match status" value="1"/>
</dbReference>
<protein>
    <recommendedName>
        <fullName evidence="8">Probable membrane transporter protein</fullName>
    </recommendedName>
</protein>
<evidence type="ECO:0000256" key="7">
    <source>
        <dbReference type="ARBA" id="ARBA00023136"/>
    </source>
</evidence>